<name>A0A934R060_9PSEU</name>
<sequence length="366" mass="40399">MSISGAGDRARLARAVEEARVRADRFAPDDWSDLAYRARREVADIEAWERRRSGRAVRLWTARLEVRAAALDEDDAQLRLAGYLRHPFHRTGDRPSLYYVDTPERCGEPAKGERERLDADYPWSALEYLARREPYGPFERAHVDHYADSLTSGRARLLARHGERNEPALVARGPLPPGTRLGYWRVRQRVRFLAGPGEAHPRADELAGTIVDGTGRQVATVTSVEADDGYPSPADGHWVHPADGVGPFGAGALWDDYDAAEHDTGLPGALASVLGRAAEHLRAAFHRDAADCAVPDAAREARSAALRNAAERARSIAEGKPPSELRRLAAEADRLAGHLDDENRGEDAERLRHQAAIYRRLSVAES</sequence>
<dbReference type="RefSeq" id="WP_200324350.1">
    <property type="nucleotide sequence ID" value="NZ_JAENJH010000010.1"/>
</dbReference>
<evidence type="ECO:0000313" key="1">
    <source>
        <dbReference type="EMBL" id="MBK1788438.1"/>
    </source>
</evidence>
<gene>
    <name evidence="1" type="ORF">JHE00_29260</name>
</gene>
<accession>A0A934R060</accession>
<comment type="caution">
    <text evidence="1">The sequence shown here is derived from an EMBL/GenBank/DDBJ whole genome shotgun (WGS) entry which is preliminary data.</text>
</comment>
<evidence type="ECO:0000313" key="2">
    <source>
        <dbReference type="Proteomes" id="UP000635245"/>
    </source>
</evidence>
<organism evidence="1 2">
    <name type="scientific">Prauserella cavernicola</name>
    <dbReference type="NCBI Taxonomy" id="2800127"/>
    <lineage>
        <taxon>Bacteria</taxon>
        <taxon>Bacillati</taxon>
        <taxon>Actinomycetota</taxon>
        <taxon>Actinomycetes</taxon>
        <taxon>Pseudonocardiales</taxon>
        <taxon>Pseudonocardiaceae</taxon>
        <taxon>Prauserella</taxon>
    </lineage>
</organism>
<dbReference type="AlphaFoldDB" id="A0A934R060"/>
<dbReference type="EMBL" id="JAENJH010000010">
    <property type="protein sequence ID" value="MBK1788438.1"/>
    <property type="molecule type" value="Genomic_DNA"/>
</dbReference>
<dbReference type="Proteomes" id="UP000635245">
    <property type="component" value="Unassembled WGS sequence"/>
</dbReference>
<protein>
    <submittedName>
        <fullName evidence="1">Uncharacterized protein</fullName>
    </submittedName>
</protein>
<keyword evidence="2" id="KW-1185">Reference proteome</keyword>
<reference evidence="1" key="1">
    <citation type="submission" date="2020-12" db="EMBL/GenBank/DDBJ databases">
        <title>Prauserella sp. ASG 168, a novel actinomycete isolated from cave rock.</title>
        <authorList>
            <person name="Suriyachadkun C."/>
        </authorList>
    </citation>
    <scope>NUCLEOTIDE SEQUENCE</scope>
    <source>
        <strain evidence="1">ASG 168</strain>
    </source>
</reference>
<proteinExistence type="predicted"/>